<dbReference type="Proteomes" id="UP000701801">
    <property type="component" value="Unassembled WGS sequence"/>
</dbReference>
<feature type="region of interest" description="Disordered" evidence="7">
    <location>
        <begin position="191"/>
        <end position="216"/>
    </location>
</feature>
<evidence type="ECO:0000256" key="2">
    <source>
        <dbReference type="ARBA" id="ARBA00022448"/>
    </source>
</evidence>
<feature type="region of interest" description="Disordered" evidence="7">
    <location>
        <begin position="126"/>
        <end position="172"/>
    </location>
</feature>
<feature type="compositionally biased region" description="Polar residues" evidence="7">
    <location>
        <begin position="158"/>
        <end position="172"/>
    </location>
</feature>
<name>A0A9N9Q2V3_9HELO</name>
<evidence type="ECO:0000256" key="1">
    <source>
        <dbReference type="ARBA" id="ARBA00004141"/>
    </source>
</evidence>
<dbReference type="GO" id="GO:1990573">
    <property type="term" value="P:potassium ion import across plasma membrane"/>
    <property type="evidence" value="ECO:0007669"/>
    <property type="project" value="TreeGrafter"/>
</dbReference>
<evidence type="ECO:0000256" key="8">
    <source>
        <dbReference type="SAM" id="Phobius"/>
    </source>
</evidence>
<feature type="transmembrane region" description="Helical" evidence="8">
    <location>
        <begin position="554"/>
        <end position="571"/>
    </location>
</feature>
<dbReference type="GO" id="GO:0030007">
    <property type="term" value="P:intracellular potassium ion homeostasis"/>
    <property type="evidence" value="ECO:0007669"/>
    <property type="project" value="InterPro"/>
</dbReference>
<organism evidence="9 10">
    <name type="scientific">Hymenoscyphus albidus</name>
    <dbReference type="NCBI Taxonomy" id="595503"/>
    <lineage>
        <taxon>Eukaryota</taxon>
        <taxon>Fungi</taxon>
        <taxon>Dikarya</taxon>
        <taxon>Ascomycota</taxon>
        <taxon>Pezizomycotina</taxon>
        <taxon>Leotiomycetes</taxon>
        <taxon>Helotiales</taxon>
        <taxon>Helotiaceae</taxon>
        <taxon>Hymenoscyphus</taxon>
    </lineage>
</organism>
<feature type="compositionally biased region" description="Polar residues" evidence="7">
    <location>
        <begin position="129"/>
        <end position="150"/>
    </location>
</feature>
<feature type="transmembrane region" description="Helical" evidence="8">
    <location>
        <begin position="32"/>
        <end position="50"/>
    </location>
</feature>
<comment type="subcellular location">
    <subcellularLocation>
        <location evidence="1">Membrane</location>
        <topology evidence="1">Multi-pass membrane protein</topology>
    </subcellularLocation>
</comment>
<dbReference type="OrthoDB" id="9999863at2759"/>
<dbReference type="GO" id="GO:0005886">
    <property type="term" value="C:plasma membrane"/>
    <property type="evidence" value="ECO:0007669"/>
    <property type="project" value="InterPro"/>
</dbReference>
<keyword evidence="5" id="KW-0406">Ion transport</keyword>
<evidence type="ECO:0000313" key="9">
    <source>
        <dbReference type="EMBL" id="CAG8977625.1"/>
    </source>
</evidence>
<feature type="transmembrane region" description="Helical" evidence="8">
    <location>
        <begin position="57"/>
        <end position="77"/>
    </location>
</feature>
<feature type="transmembrane region" description="Helical" evidence="8">
    <location>
        <begin position="355"/>
        <end position="374"/>
    </location>
</feature>
<dbReference type="InterPro" id="IPR051143">
    <property type="entry name" value="TrkH_K-transport"/>
</dbReference>
<dbReference type="GO" id="GO:0140107">
    <property type="term" value="F:high-affinity potassium ion transmembrane transporter activity"/>
    <property type="evidence" value="ECO:0007669"/>
    <property type="project" value="TreeGrafter"/>
</dbReference>
<dbReference type="InterPro" id="IPR003445">
    <property type="entry name" value="Cat_transpt"/>
</dbReference>
<feature type="transmembrane region" description="Helical" evidence="8">
    <location>
        <begin position="418"/>
        <end position="440"/>
    </location>
</feature>
<dbReference type="InterPro" id="IPR015958">
    <property type="entry name" value="Trk1_fungi"/>
</dbReference>
<keyword evidence="2" id="KW-0813">Transport</keyword>
<dbReference type="PANTHER" id="PTHR31064">
    <property type="entry name" value="POTASSIUM TRANSPORT PROTEIN DDB_G0292412-RELATED"/>
    <property type="match status" value="1"/>
</dbReference>
<accession>A0A9N9Q2V3</accession>
<dbReference type="PANTHER" id="PTHR31064:SF37">
    <property type="entry name" value="TRANSPORTER, PUTATIVE (EUROFUNG)-RELATED"/>
    <property type="match status" value="1"/>
</dbReference>
<evidence type="ECO:0000256" key="4">
    <source>
        <dbReference type="ARBA" id="ARBA00022989"/>
    </source>
</evidence>
<feature type="region of interest" description="Disordered" evidence="7">
    <location>
        <begin position="651"/>
        <end position="673"/>
    </location>
</feature>
<evidence type="ECO:0000256" key="7">
    <source>
        <dbReference type="SAM" id="MobiDB-lite"/>
    </source>
</evidence>
<keyword evidence="6 8" id="KW-0472">Membrane</keyword>
<evidence type="ECO:0000313" key="10">
    <source>
        <dbReference type="Proteomes" id="UP000701801"/>
    </source>
</evidence>
<proteinExistence type="predicted"/>
<dbReference type="PIRSF" id="PIRSF002450">
    <property type="entry name" value="K+_transpter_TRK"/>
    <property type="match status" value="1"/>
</dbReference>
<keyword evidence="4 8" id="KW-1133">Transmembrane helix</keyword>
<keyword evidence="3 8" id="KW-0812">Transmembrane</keyword>
<feature type="transmembrane region" description="Helical" evidence="8">
    <location>
        <begin position="89"/>
        <end position="110"/>
    </location>
</feature>
<dbReference type="EMBL" id="CAJVRM010000227">
    <property type="protein sequence ID" value="CAG8977625.1"/>
    <property type="molecule type" value="Genomic_DNA"/>
</dbReference>
<protein>
    <recommendedName>
        <fullName evidence="11">Potassium transport protein</fullName>
    </recommendedName>
</protein>
<gene>
    <name evidence="9" type="ORF">HYALB_00012912</name>
</gene>
<evidence type="ECO:0000256" key="5">
    <source>
        <dbReference type="ARBA" id="ARBA00023065"/>
    </source>
</evidence>
<evidence type="ECO:0000256" key="6">
    <source>
        <dbReference type="ARBA" id="ARBA00023136"/>
    </source>
</evidence>
<feature type="transmembrane region" description="Helical" evidence="8">
    <location>
        <begin position="583"/>
        <end position="605"/>
    </location>
</feature>
<feature type="transmembrane region" description="Helical" evidence="8">
    <location>
        <begin position="281"/>
        <end position="304"/>
    </location>
</feature>
<dbReference type="AlphaFoldDB" id="A0A9N9Q2V3"/>
<evidence type="ECO:0008006" key="11">
    <source>
        <dbReference type="Google" id="ProtNLM"/>
    </source>
</evidence>
<dbReference type="Pfam" id="PF02386">
    <property type="entry name" value="TrkH"/>
    <property type="match status" value="1"/>
</dbReference>
<reference evidence="9" key="1">
    <citation type="submission" date="2021-07" db="EMBL/GenBank/DDBJ databases">
        <authorList>
            <person name="Durling M."/>
        </authorList>
    </citation>
    <scope>NUCLEOTIDE SEQUENCE</scope>
</reference>
<keyword evidence="10" id="KW-1185">Reference proteome</keyword>
<feature type="transmembrane region" description="Helical" evidence="8">
    <location>
        <begin position="485"/>
        <end position="502"/>
    </location>
</feature>
<sequence length="673" mass="74928">MVLLLPTPSTLGGILVRQIRNRLSSPSFLSVHRLYFLAIIFVSSIIFWLLPQHHQSVPFIDSLFLVVSAITSTGLTTRNLSTLNTAQQILIWILIVVGSPTFISVFVVWVRRRAFESKFANVIFGKRQSPGSNTPNEPTNRQNFNQSSSDIGDPCATTLANSPNESSSNCNGPNHYSIFQTRTLTLSLVGQTTSQDPKIEEKSGNDDENGAQKSSFTAQTCVTPNAPNLHSNTPTLLGKYSKTSFLESVRVFGNAMVGRNSQFYGLTRDEREQLGCIEYKALKLLSILVPAYLISFQVIGSIAFGSFISARQADIAYQNGVKPWWLGVFNGVSAFNNAGMSLLDANMIPFQSSYYILLTTAFLTLAGNTAYPIFLRLLLWLMHRIIPKSGRLEEWADTMAFILKYPRRVYTHLFPSTATWYLLLVLFVLNGIDFISFEVLNHNNPVFQSLPPTIRNLDGLVQTIFIRSAGFTVISISSLRIGLQALYVPMMFISAFPVAITMRSSNVYEERSLGIYASQLQQSQTPQAPENGSLLTRASRTRLYFLRQQLSHQLSHDFWFVVICAIAIIWIETGSYDKDPFTFSVFNILFEVISAYSCVGLSVGLPDQAYSLSGKFHTTSKLILCFLMFRGRHRDLPVAIDRAVQLPSSVVGGGEEEDTGESRSVGVQGTQIY</sequence>
<comment type="caution">
    <text evidence="9">The sequence shown here is derived from an EMBL/GenBank/DDBJ whole genome shotgun (WGS) entry which is preliminary data.</text>
</comment>
<evidence type="ECO:0000256" key="3">
    <source>
        <dbReference type="ARBA" id="ARBA00022692"/>
    </source>
</evidence>